<evidence type="ECO:0000313" key="1">
    <source>
        <dbReference type="EMBL" id="BBY26647.1"/>
    </source>
</evidence>
<dbReference type="EMBL" id="AP022588">
    <property type="protein sequence ID" value="BBY26647.1"/>
    <property type="molecule type" value="Genomic_DNA"/>
</dbReference>
<reference evidence="1 2" key="1">
    <citation type="journal article" date="2019" name="Emerg. Microbes Infect.">
        <title>Comprehensive subspecies identification of 175 nontuberculous mycobacteria species based on 7547 genomic profiles.</title>
        <authorList>
            <person name="Matsumoto Y."/>
            <person name="Kinjo T."/>
            <person name="Motooka D."/>
            <person name="Nabeya D."/>
            <person name="Jung N."/>
            <person name="Uechi K."/>
            <person name="Horii T."/>
            <person name="Iida T."/>
            <person name="Fujita J."/>
            <person name="Nakamura S."/>
        </authorList>
    </citation>
    <scope>NUCLEOTIDE SEQUENCE [LARGE SCALE GENOMIC DNA]</scope>
    <source>
        <strain evidence="1 2">JCM 17899</strain>
    </source>
</reference>
<sequence length="191" mass="19679">MLTDAIRSTISAVLGDVGGLFGQQGVVFTATLTIDDDARLPGGTELLVPGQRDALVRLAPVTDLGVPRTVCVKVPDAYGGGRGQDFLLASSADGAPLHHAVVPTSSPDHLYSSLWLYLAGIEPVAFGARVHTAAPGPGDRIDFLVSGVLSRFRTIGSLELHDEATGADVTFAASTTGGGLRALPPASFYRG</sequence>
<name>A0A7I7QKZ9_9MYCO</name>
<keyword evidence="2" id="KW-1185">Reference proteome</keyword>
<dbReference type="AlphaFoldDB" id="A0A7I7QKZ9"/>
<dbReference type="KEGG" id="msei:MSEDJ_07430"/>
<dbReference type="Proteomes" id="UP000467193">
    <property type="component" value="Chromosome"/>
</dbReference>
<organism evidence="1 2">
    <name type="scientific">Mycolicibacterium sediminis</name>
    <dbReference type="NCBI Taxonomy" id="1286180"/>
    <lineage>
        <taxon>Bacteria</taxon>
        <taxon>Bacillati</taxon>
        <taxon>Actinomycetota</taxon>
        <taxon>Actinomycetes</taxon>
        <taxon>Mycobacteriales</taxon>
        <taxon>Mycobacteriaceae</taxon>
        <taxon>Mycolicibacterium</taxon>
    </lineage>
</organism>
<protein>
    <submittedName>
        <fullName evidence="1">Uncharacterized protein</fullName>
    </submittedName>
</protein>
<proteinExistence type="predicted"/>
<accession>A0A7I7QKZ9</accession>
<gene>
    <name evidence="1" type="ORF">MSEDJ_07430</name>
</gene>
<evidence type="ECO:0000313" key="2">
    <source>
        <dbReference type="Proteomes" id="UP000467193"/>
    </source>
</evidence>